<feature type="domain" description="Aminotransferase class I/classII large" evidence="10">
    <location>
        <begin position="25"/>
        <end position="342"/>
    </location>
</feature>
<evidence type="ECO:0000256" key="3">
    <source>
        <dbReference type="ARBA" id="ARBA00011738"/>
    </source>
</evidence>
<keyword evidence="4 9" id="KW-0032">Aminotransferase</keyword>
<dbReference type="Gene3D" id="3.40.640.10">
    <property type="entry name" value="Type I PLP-dependent aspartate aminotransferase-like (Major domain)"/>
    <property type="match status" value="1"/>
</dbReference>
<dbReference type="CDD" id="cd00609">
    <property type="entry name" value="AAT_like"/>
    <property type="match status" value="1"/>
</dbReference>
<dbReference type="AlphaFoldDB" id="A0A9D2M1C0"/>
<dbReference type="InterPro" id="IPR015421">
    <property type="entry name" value="PyrdxlP-dep_Trfase_major"/>
</dbReference>
<keyword evidence="8 9" id="KW-0368">Histidine biosynthesis</keyword>
<dbReference type="Proteomes" id="UP000824214">
    <property type="component" value="Unassembled WGS sequence"/>
</dbReference>
<evidence type="ECO:0000256" key="1">
    <source>
        <dbReference type="ARBA" id="ARBA00001933"/>
    </source>
</evidence>
<evidence type="ECO:0000256" key="6">
    <source>
        <dbReference type="ARBA" id="ARBA00022679"/>
    </source>
</evidence>
<comment type="caution">
    <text evidence="11">The sequence shown here is derived from an EMBL/GenBank/DDBJ whole genome shotgun (WGS) entry which is preliminary data.</text>
</comment>
<dbReference type="PANTHER" id="PTHR42885:SF2">
    <property type="entry name" value="HISTIDINOL-PHOSPHATE AMINOTRANSFERASE"/>
    <property type="match status" value="1"/>
</dbReference>
<proteinExistence type="inferred from homology"/>
<dbReference type="InterPro" id="IPR015422">
    <property type="entry name" value="PyrdxlP-dep_Trfase_small"/>
</dbReference>
<dbReference type="Gene3D" id="3.90.1150.10">
    <property type="entry name" value="Aspartate Aminotransferase, domain 1"/>
    <property type="match status" value="1"/>
</dbReference>
<name>A0A9D2M1C0_9FIRM</name>
<evidence type="ECO:0000256" key="5">
    <source>
        <dbReference type="ARBA" id="ARBA00022605"/>
    </source>
</evidence>
<dbReference type="PANTHER" id="PTHR42885">
    <property type="entry name" value="HISTIDINOL-PHOSPHATE AMINOTRANSFERASE-RELATED"/>
    <property type="match status" value="1"/>
</dbReference>
<reference evidence="11" key="2">
    <citation type="submission" date="2021-04" db="EMBL/GenBank/DDBJ databases">
        <authorList>
            <person name="Gilroy R."/>
        </authorList>
    </citation>
    <scope>NUCLEOTIDE SEQUENCE</scope>
    <source>
        <strain evidence="11">ChiBcolR8-3208</strain>
    </source>
</reference>
<evidence type="ECO:0000256" key="7">
    <source>
        <dbReference type="ARBA" id="ARBA00022898"/>
    </source>
</evidence>
<keyword evidence="7 9" id="KW-0663">Pyridoxal phosphate</keyword>
<evidence type="ECO:0000256" key="4">
    <source>
        <dbReference type="ARBA" id="ARBA00022576"/>
    </source>
</evidence>
<feature type="modified residue" description="N6-(pyridoxal phosphate)lysine" evidence="9">
    <location>
        <position position="212"/>
    </location>
</feature>
<comment type="cofactor">
    <cofactor evidence="1 9">
        <name>pyridoxal 5'-phosphate</name>
        <dbReference type="ChEBI" id="CHEBI:597326"/>
    </cofactor>
</comment>
<dbReference type="EMBL" id="DWXZ01000254">
    <property type="protein sequence ID" value="HJB38744.1"/>
    <property type="molecule type" value="Genomic_DNA"/>
</dbReference>
<comment type="catalytic activity">
    <reaction evidence="9">
        <text>L-histidinol phosphate + 2-oxoglutarate = 3-(imidazol-4-yl)-2-oxopropyl phosphate + L-glutamate</text>
        <dbReference type="Rhea" id="RHEA:23744"/>
        <dbReference type="ChEBI" id="CHEBI:16810"/>
        <dbReference type="ChEBI" id="CHEBI:29985"/>
        <dbReference type="ChEBI" id="CHEBI:57766"/>
        <dbReference type="ChEBI" id="CHEBI:57980"/>
        <dbReference type="EC" id="2.6.1.9"/>
    </reaction>
</comment>
<dbReference type="SUPFAM" id="SSF53383">
    <property type="entry name" value="PLP-dependent transferases"/>
    <property type="match status" value="1"/>
</dbReference>
<evidence type="ECO:0000259" key="10">
    <source>
        <dbReference type="Pfam" id="PF00155"/>
    </source>
</evidence>
<dbReference type="InterPro" id="IPR004839">
    <property type="entry name" value="Aminotransferase_I/II_large"/>
</dbReference>
<gene>
    <name evidence="9" type="primary">hisC</name>
    <name evidence="11" type="ORF">H9942_11885</name>
</gene>
<dbReference type="HAMAP" id="MF_01023">
    <property type="entry name" value="HisC_aminotrans_2"/>
    <property type="match status" value="1"/>
</dbReference>
<evidence type="ECO:0000313" key="11">
    <source>
        <dbReference type="EMBL" id="HJB38744.1"/>
    </source>
</evidence>
<keyword evidence="6 9" id="KW-0808">Transferase</keyword>
<evidence type="ECO:0000313" key="12">
    <source>
        <dbReference type="Proteomes" id="UP000824214"/>
    </source>
</evidence>
<dbReference type="Pfam" id="PF00155">
    <property type="entry name" value="Aminotran_1_2"/>
    <property type="match status" value="1"/>
</dbReference>
<evidence type="ECO:0000256" key="9">
    <source>
        <dbReference type="HAMAP-Rule" id="MF_01023"/>
    </source>
</evidence>
<keyword evidence="5 9" id="KW-0028">Amino-acid biosynthesis</keyword>
<reference evidence="11" key="1">
    <citation type="journal article" date="2021" name="PeerJ">
        <title>Extensive microbial diversity within the chicken gut microbiome revealed by metagenomics and culture.</title>
        <authorList>
            <person name="Gilroy R."/>
            <person name="Ravi A."/>
            <person name="Getino M."/>
            <person name="Pursley I."/>
            <person name="Horton D.L."/>
            <person name="Alikhan N.F."/>
            <person name="Baker D."/>
            <person name="Gharbi K."/>
            <person name="Hall N."/>
            <person name="Watson M."/>
            <person name="Adriaenssens E.M."/>
            <person name="Foster-Nyarko E."/>
            <person name="Jarju S."/>
            <person name="Secka A."/>
            <person name="Antonio M."/>
            <person name="Oren A."/>
            <person name="Chaudhuri R.R."/>
            <person name="La Ragione R."/>
            <person name="Hildebrand F."/>
            <person name="Pallen M.J."/>
        </authorList>
    </citation>
    <scope>NUCLEOTIDE SEQUENCE</scope>
    <source>
        <strain evidence="11">ChiBcolR8-3208</strain>
    </source>
</reference>
<comment type="similarity">
    <text evidence="2 9">Belongs to the class-II pyridoxal-phosphate-dependent aminotransferase family. Histidinol-phosphate aminotransferase subfamily.</text>
</comment>
<comment type="pathway">
    <text evidence="9">Amino-acid biosynthesis; L-histidine biosynthesis; L-histidine from 5-phospho-alpha-D-ribose 1-diphosphate: step 7/9.</text>
</comment>
<dbReference type="InterPro" id="IPR015424">
    <property type="entry name" value="PyrdxlP-dep_Trfase"/>
</dbReference>
<accession>A0A9D2M1C0</accession>
<dbReference type="GO" id="GO:0004400">
    <property type="term" value="F:histidinol-phosphate transaminase activity"/>
    <property type="evidence" value="ECO:0007669"/>
    <property type="project" value="UniProtKB-UniRule"/>
</dbReference>
<evidence type="ECO:0000256" key="2">
    <source>
        <dbReference type="ARBA" id="ARBA00007970"/>
    </source>
</evidence>
<comment type="subunit">
    <text evidence="3 9">Homodimer.</text>
</comment>
<dbReference type="InterPro" id="IPR005861">
    <property type="entry name" value="HisP_aminotrans"/>
</dbReference>
<organism evidence="11 12">
    <name type="scientific">Candidatus Acutalibacter ornithocaccae</name>
    <dbReference type="NCBI Taxonomy" id="2838416"/>
    <lineage>
        <taxon>Bacteria</taxon>
        <taxon>Bacillati</taxon>
        <taxon>Bacillota</taxon>
        <taxon>Clostridia</taxon>
        <taxon>Eubacteriales</taxon>
        <taxon>Acutalibacteraceae</taxon>
        <taxon>Acutalibacter</taxon>
    </lineage>
</organism>
<sequence>MYQLNDKIKDLKPYDPVTEDSRIHLDANESFLPLPAPVLEELAAAVPQVAFNRYPDPAAQELCQAFAQYYGVPVENVAAGNGSDELITVLFTGFLQKGEAFATLEPDFSMYAFNGYLQEARHVPIPKGADYAIDVDRTIQTCRQEGVKLLIFSNPGNPTSIVCPRQEVRRLIQGLPDTLVVLDEAYMDFSDQSLLPEFHDYDNLLLLRTCSKAFGMAGLRLGFAVGQKRLVDAIKGVKSPYNVNALSQKLGAAVLRHPQAMKEALAEILASREQLLQGIRALGEAFPGRFALLPCATNFATLRMADGEALYHYLGEQGISIRYTGGLVRITCGTAGENQAVLTKMADYFAAVPAKGE</sequence>
<dbReference type="GO" id="GO:0000105">
    <property type="term" value="P:L-histidine biosynthetic process"/>
    <property type="evidence" value="ECO:0007669"/>
    <property type="project" value="UniProtKB-UniRule"/>
</dbReference>
<dbReference type="GO" id="GO:0030170">
    <property type="term" value="F:pyridoxal phosphate binding"/>
    <property type="evidence" value="ECO:0007669"/>
    <property type="project" value="InterPro"/>
</dbReference>
<evidence type="ECO:0000256" key="8">
    <source>
        <dbReference type="ARBA" id="ARBA00023102"/>
    </source>
</evidence>
<dbReference type="EC" id="2.6.1.9" evidence="9"/>
<protein>
    <recommendedName>
        <fullName evidence="9">Histidinol-phosphate aminotransferase</fullName>
        <ecNumber evidence="9">2.6.1.9</ecNumber>
    </recommendedName>
    <alternativeName>
        <fullName evidence="9">Imidazole acetol-phosphate transaminase</fullName>
    </alternativeName>
</protein>